<accession>A0A7J8AH12</accession>
<evidence type="ECO:0000313" key="1">
    <source>
        <dbReference type="EMBL" id="KAF6385887.1"/>
    </source>
</evidence>
<gene>
    <name evidence="1" type="ORF">mMyoMyo1_000427</name>
</gene>
<proteinExistence type="predicted"/>
<keyword evidence="2" id="KW-1185">Reference proteome</keyword>
<protein>
    <submittedName>
        <fullName evidence="1">Afamin</fullName>
    </submittedName>
</protein>
<dbReference type="EMBL" id="JABWUV010000001">
    <property type="protein sequence ID" value="KAF6385887.1"/>
    <property type="molecule type" value="Genomic_DNA"/>
</dbReference>
<dbReference type="AlphaFoldDB" id="A0A7J8AH12"/>
<comment type="caution">
    <text evidence="1">The sequence shown here is derived from an EMBL/GenBank/DDBJ whole genome shotgun (WGS) entry which is preliminary data.</text>
</comment>
<dbReference type="Proteomes" id="UP000527355">
    <property type="component" value="Unassembled WGS sequence"/>
</dbReference>
<organism evidence="1 2">
    <name type="scientific">Myotis myotis</name>
    <name type="common">Greater mouse-eared bat</name>
    <name type="synonym">Vespertilio myotis</name>
    <dbReference type="NCBI Taxonomy" id="51298"/>
    <lineage>
        <taxon>Eukaryota</taxon>
        <taxon>Metazoa</taxon>
        <taxon>Chordata</taxon>
        <taxon>Craniata</taxon>
        <taxon>Vertebrata</taxon>
        <taxon>Euteleostomi</taxon>
        <taxon>Mammalia</taxon>
        <taxon>Eutheria</taxon>
        <taxon>Laurasiatheria</taxon>
        <taxon>Chiroptera</taxon>
        <taxon>Yangochiroptera</taxon>
        <taxon>Vespertilionidae</taxon>
        <taxon>Myotis</taxon>
    </lineage>
</organism>
<sequence length="24" mass="2418">MFLPSMMDAVKGMLCSASVAGASL</sequence>
<reference evidence="1 2" key="1">
    <citation type="journal article" date="2020" name="Nature">
        <title>Six reference-quality genomes reveal evolution of bat adaptations.</title>
        <authorList>
            <person name="Jebb D."/>
            <person name="Huang Z."/>
            <person name="Pippel M."/>
            <person name="Hughes G.M."/>
            <person name="Lavrichenko K."/>
            <person name="Devanna P."/>
            <person name="Winkler S."/>
            <person name="Jermiin L.S."/>
            <person name="Skirmuntt E.C."/>
            <person name="Katzourakis A."/>
            <person name="Burkitt-Gray L."/>
            <person name="Ray D.A."/>
            <person name="Sullivan K.A.M."/>
            <person name="Roscito J.G."/>
            <person name="Kirilenko B.M."/>
            <person name="Davalos L.M."/>
            <person name="Corthals A.P."/>
            <person name="Power M.L."/>
            <person name="Jones G."/>
            <person name="Ransome R.D."/>
            <person name="Dechmann D.K.N."/>
            <person name="Locatelli A.G."/>
            <person name="Puechmaille S.J."/>
            <person name="Fedrigo O."/>
            <person name="Jarvis E.D."/>
            <person name="Hiller M."/>
            <person name="Vernes S.C."/>
            <person name="Myers E.W."/>
            <person name="Teeling E.C."/>
        </authorList>
    </citation>
    <scope>NUCLEOTIDE SEQUENCE [LARGE SCALE GENOMIC DNA]</scope>
    <source>
        <strain evidence="1">MMyoMyo1</strain>
        <tissue evidence="1">Flight muscle</tissue>
    </source>
</reference>
<evidence type="ECO:0000313" key="2">
    <source>
        <dbReference type="Proteomes" id="UP000527355"/>
    </source>
</evidence>
<name>A0A7J8AH12_MYOMY</name>